<feature type="region of interest" description="Disordered" evidence="1">
    <location>
        <begin position="71"/>
        <end position="149"/>
    </location>
</feature>
<gene>
    <name evidence="3" type="ORF">I8E28_17910</name>
</gene>
<evidence type="ECO:0000313" key="3">
    <source>
        <dbReference type="EMBL" id="MBK0394484.1"/>
    </source>
</evidence>
<sequence>MIQRLLPALLLAALGGVASAKIPAPPQDEAAKSKAAEAAAKTAWQTKVDSYKLCKSQDVIAAKYGNKSAAKASAAAASKPAGAASGPTSTPVAASVPPPCTDPGPFASNAPKETPLETSGAHSPAGTATKPPSVNATSGQMQPAKKSAN</sequence>
<proteinExistence type="predicted"/>
<feature type="compositionally biased region" description="Polar residues" evidence="1">
    <location>
        <begin position="130"/>
        <end position="141"/>
    </location>
</feature>
<feature type="chain" id="PRO_5037827538" evidence="2">
    <location>
        <begin position="21"/>
        <end position="149"/>
    </location>
</feature>
<feature type="compositionally biased region" description="Low complexity" evidence="1">
    <location>
        <begin position="71"/>
        <end position="86"/>
    </location>
</feature>
<dbReference type="AlphaFoldDB" id="A0A934Q579"/>
<organism evidence="3 4">
    <name type="scientific">Ramlibacter algicola</name>
    <dbReference type="NCBI Taxonomy" id="2795217"/>
    <lineage>
        <taxon>Bacteria</taxon>
        <taxon>Pseudomonadati</taxon>
        <taxon>Pseudomonadota</taxon>
        <taxon>Betaproteobacteria</taxon>
        <taxon>Burkholderiales</taxon>
        <taxon>Comamonadaceae</taxon>
        <taxon>Ramlibacter</taxon>
    </lineage>
</organism>
<evidence type="ECO:0000313" key="4">
    <source>
        <dbReference type="Proteomes" id="UP000617041"/>
    </source>
</evidence>
<dbReference type="EMBL" id="JAEDAO010000001">
    <property type="protein sequence ID" value="MBK0394484.1"/>
    <property type="molecule type" value="Genomic_DNA"/>
</dbReference>
<dbReference type="RefSeq" id="WP_200789572.1">
    <property type="nucleotide sequence ID" value="NZ_JAEDAO010000001.1"/>
</dbReference>
<dbReference type="Proteomes" id="UP000617041">
    <property type="component" value="Unassembled WGS sequence"/>
</dbReference>
<feature type="signal peptide" evidence="2">
    <location>
        <begin position="1"/>
        <end position="20"/>
    </location>
</feature>
<comment type="caution">
    <text evidence="3">The sequence shown here is derived from an EMBL/GenBank/DDBJ whole genome shotgun (WGS) entry which is preliminary data.</text>
</comment>
<reference evidence="3" key="1">
    <citation type="submission" date="2020-12" db="EMBL/GenBank/DDBJ databases">
        <title>Ramlibacter sp. nov., isolated from a freshwater alga, Cryptomonas.</title>
        <authorList>
            <person name="Kim H.M."/>
            <person name="Jeon C.O."/>
        </authorList>
    </citation>
    <scope>NUCLEOTIDE SEQUENCE</scope>
    <source>
        <strain evidence="3">CrO1</strain>
    </source>
</reference>
<keyword evidence="2" id="KW-0732">Signal</keyword>
<accession>A0A934Q579</accession>
<evidence type="ECO:0000256" key="2">
    <source>
        <dbReference type="SAM" id="SignalP"/>
    </source>
</evidence>
<evidence type="ECO:0000256" key="1">
    <source>
        <dbReference type="SAM" id="MobiDB-lite"/>
    </source>
</evidence>
<protein>
    <submittedName>
        <fullName evidence="3">Uncharacterized protein</fullName>
    </submittedName>
</protein>
<name>A0A934Q579_9BURK</name>
<keyword evidence="4" id="KW-1185">Reference proteome</keyword>